<dbReference type="SUPFAM" id="SSF53474">
    <property type="entry name" value="alpha/beta-Hydrolases"/>
    <property type="match status" value="1"/>
</dbReference>
<protein>
    <recommendedName>
        <fullName evidence="7">sn-1-specific diacylglycerol lipase ABHD11</fullName>
        <ecNumber evidence="3">3.1.1.116</ecNumber>
    </recommendedName>
    <alternativeName>
        <fullName evidence="4">Alpha/beta hydrolase domain-containing protein 11</fullName>
    </alternativeName>
</protein>
<dbReference type="AlphaFoldDB" id="A0AAV2AD14"/>
<evidence type="ECO:0000256" key="8">
    <source>
        <dbReference type="ARBA" id="ARBA00048283"/>
    </source>
</evidence>
<keyword evidence="14" id="KW-1185">Reference proteome</keyword>
<dbReference type="EC" id="3.1.1.116" evidence="3"/>
<evidence type="ECO:0000256" key="5">
    <source>
        <dbReference type="ARBA" id="ARBA00043667"/>
    </source>
</evidence>
<comment type="caution">
    <text evidence="13">The sequence shown here is derived from an EMBL/GenBank/DDBJ whole genome shotgun (WGS) entry which is preliminary data.</text>
</comment>
<dbReference type="GO" id="GO:0052689">
    <property type="term" value="F:carboxylic ester hydrolase activity"/>
    <property type="evidence" value="ECO:0007669"/>
    <property type="project" value="TreeGrafter"/>
</dbReference>
<comment type="catalytic activity">
    <reaction evidence="10">
        <text>1-octadecanoyl-2-(9Z-octadecenoyl)-sn-glycerol + H2O = 2-(9Z-octadecenoyl)-glycerol + octadecanoate + H(+)</text>
        <dbReference type="Rhea" id="RHEA:77103"/>
        <dbReference type="ChEBI" id="CHEBI:15377"/>
        <dbReference type="ChEBI" id="CHEBI:15378"/>
        <dbReference type="ChEBI" id="CHEBI:25629"/>
        <dbReference type="ChEBI" id="CHEBI:73990"/>
        <dbReference type="ChEBI" id="CHEBI:75468"/>
    </reaction>
</comment>
<dbReference type="Pfam" id="PF00561">
    <property type="entry name" value="Abhydrolase_1"/>
    <property type="match status" value="1"/>
</dbReference>
<dbReference type="Gene3D" id="3.40.50.1820">
    <property type="entry name" value="alpha/beta hydrolase"/>
    <property type="match status" value="1"/>
</dbReference>
<comment type="catalytic activity">
    <reaction evidence="5">
        <text>a 1,2-diacyl-sn-glycerol + H2O = a 2-acylglycerol + a fatty acid + H(+)</text>
        <dbReference type="Rhea" id="RHEA:33275"/>
        <dbReference type="ChEBI" id="CHEBI:15377"/>
        <dbReference type="ChEBI" id="CHEBI:15378"/>
        <dbReference type="ChEBI" id="CHEBI:17389"/>
        <dbReference type="ChEBI" id="CHEBI:17815"/>
        <dbReference type="ChEBI" id="CHEBI:28868"/>
        <dbReference type="EC" id="3.1.1.116"/>
    </reaction>
</comment>
<evidence type="ECO:0000256" key="10">
    <source>
        <dbReference type="ARBA" id="ARBA00048513"/>
    </source>
</evidence>
<dbReference type="EMBL" id="CAXIEN010000145">
    <property type="protein sequence ID" value="CAL1281552.1"/>
    <property type="molecule type" value="Genomic_DNA"/>
</dbReference>
<accession>A0AAV2AD14</accession>
<comment type="catalytic activity">
    <reaction evidence="11">
        <text>1-octadecanoyl-2-(5Z,8Z,11Z,14Z-eicosatetraenoyl)-sn-glycerol + H2O = 2-(5Z,8Z,11Z,14Z-eicosatetraenoyl)-glycerol + octadecanoate + H(+)</text>
        <dbReference type="Rhea" id="RHEA:38507"/>
        <dbReference type="ChEBI" id="CHEBI:15377"/>
        <dbReference type="ChEBI" id="CHEBI:15378"/>
        <dbReference type="ChEBI" id="CHEBI:25629"/>
        <dbReference type="ChEBI" id="CHEBI:52392"/>
        <dbReference type="ChEBI" id="CHEBI:75728"/>
    </reaction>
</comment>
<evidence type="ECO:0000256" key="2">
    <source>
        <dbReference type="ARBA" id="ARBA00022801"/>
    </source>
</evidence>
<evidence type="ECO:0000256" key="11">
    <source>
        <dbReference type="ARBA" id="ARBA00048919"/>
    </source>
</evidence>
<proteinExistence type="inferred from homology"/>
<dbReference type="InterPro" id="IPR000073">
    <property type="entry name" value="AB_hydrolase_1"/>
</dbReference>
<dbReference type="PANTHER" id="PTHR46118:SF4">
    <property type="entry name" value="PROTEIN ABHD11"/>
    <property type="match status" value="1"/>
</dbReference>
<gene>
    <name evidence="13" type="ORF">LARSCL_LOCUS11622</name>
</gene>
<evidence type="ECO:0000256" key="3">
    <source>
        <dbReference type="ARBA" id="ARBA00026104"/>
    </source>
</evidence>
<comment type="catalytic activity">
    <reaction evidence="8">
        <text>1-octadecanoyl-2-(4Z,7Z,10Z,13Z,16Z,19Z-docosahexaenoyl)-sn-glycerol + H2O = 2-(4Z,7Z,10Z,13Z,16Z,19Z-docosahexaenoyl)-glycerol + octadecanoate + H(+)</text>
        <dbReference type="Rhea" id="RHEA:77107"/>
        <dbReference type="ChEBI" id="CHEBI:15377"/>
        <dbReference type="ChEBI" id="CHEBI:15378"/>
        <dbReference type="ChEBI" id="CHEBI:25629"/>
        <dbReference type="ChEBI" id="CHEBI:77129"/>
        <dbReference type="ChEBI" id="CHEBI:186738"/>
    </reaction>
</comment>
<dbReference type="GO" id="GO:0005739">
    <property type="term" value="C:mitochondrion"/>
    <property type="evidence" value="ECO:0007669"/>
    <property type="project" value="TreeGrafter"/>
</dbReference>
<dbReference type="Proteomes" id="UP001497382">
    <property type="component" value="Unassembled WGS sequence"/>
</dbReference>
<evidence type="ECO:0000313" key="13">
    <source>
        <dbReference type="EMBL" id="CAL1281552.1"/>
    </source>
</evidence>
<reference evidence="13 14" key="1">
    <citation type="submission" date="2024-04" db="EMBL/GenBank/DDBJ databases">
        <authorList>
            <person name="Rising A."/>
            <person name="Reimegard J."/>
            <person name="Sonavane S."/>
            <person name="Akerstrom W."/>
            <person name="Nylinder S."/>
            <person name="Hedman E."/>
            <person name="Kallberg Y."/>
        </authorList>
    </citation>
    <scope>NUCLEOTIDE SEQUENCE [LARGE SCALE GENOMIC DNA]</scope>
</reference>
<name>A0AAV2AD14_9ARAC</name>
<dbReference type="PANTHER" id="PTHR46118">
    <property type="entry name" value="PROTEIN ABHD11"/>
    <property type="match status" value="1"/>
</dbReference>
<evidence type="ECO:0000256" key="1">
    <source>
        <dbReference type="ARBA" id="ARBA00008645"/>
    </source>
</evidence>
<comment type="catalytic activity">
    <reaction evidence="9">
        <text>1,2-didecanoylglycerol + H2O = decanoylglycerol + decanoate + H(+)</text>
        <dbReference type="Rhea" id="RHEA:48596"/>
        <dbReference type="ChEBI" id="CHEBI:11152"/>
        <dbReference type="ChEBI" id="CHEBI:15377"/>
        <dbReference type="ChEBI" id="CHEBI:15378"/>
        <dbReference type="ChEBI" id="CHEBI:27689"/>
        <dbReference type="ChEBI" id="CHEBI:90605"/>
    </reaction>
</comment>
<organism evidence="13 14">
    <name type="scientific">Larinioides sclopetarius</name>
    <dbReference type="NCBI Taxonomy" id="280406"/>
    <lineage>
        <taxon>Eukaryota</taxon>
        <taxon>Metazoa</taxon>
        <taxon>Ecdysozoa</taxon>
        <taxon>Arthropoda</taxon>
        <taxon>Chelicerata</taxon>
        <taxon>Arachnida</taxon>
        <taxon>Araneae</taxon>
        <taxon>Araneomorphae</taxon>
        <taxon>Entelegynae</taxon>
        <taxon>Araneoidea</taxon>
        <taxon>Araneidae</taxon>
        <taxon>Larinioides</taxon>
    </lineage>
</organism>
<comment type="similarity">
    <text evidence="1">Belongs to the AB hydrolase superfamily.</text>
</comment>
<evidence type="ECO:0000256" key="7">
    <source>
        <dbReference type="ARBA" id="ARBA00044064"/>
    </source>
</evidence>
<keyword evidence="2" id="KW-0378">Hydrolase</keyword>
<dbReference type="InterPro" id="IPR029058">
    <property type="entry name" value="AB_hydrolase_fold"/>
</dbReference>
<comment type="catalytic activity">
    <reaction evidence="6">
        <text>a 1,3-diacyl-sn-glycerol + H2O = a 1-acyl-sn-glycerol + a fatty acid + H(+)</text>
        <dbReference type="Rhea" id="RHEA:38503"/>
        <dbReference type="ChEBI" id="CHEBI:15377"/>
        <dbReference type="ChEBI" id="CHEBI:15378"/>
        <dbReference type="ChEBI" id="CHEBI:28868"/>
        <dbReference type="ChEBI" id="CHEBI:64683"/>
        <dbReference type="ChEBI" id="CHEBI:77272"/>
    </reaction>
</comment>
<evidence type="ECO:0000256" key="4">
    <source>
        <dbReference type="ARBA" id="ARBA00042703"/>
    </source>
</evidence>
<evidence type="ECO:0000256" key="6">
    <source>
        <dbReference type="ARBA" id="ARBA00043742"/>
    </source>
</evidence>
<evidence type="ECO:0000256" key="9">
    <source>
        <dbReference type="ARBA" id="ARBA00048504"/>
    </source>
</evidence>
<evidence type="ECO:0000313" key="14">
    <source>
        <dbReference type="Proteomes" id="UP001497382"/>
    </source>
</evidence>
<evidence type="ECO:0000259" key="12">
    <source>
        <dbReference type="Pfam" id="PF00561"/>
    </source>
</evidence>
<feature type="domain" description="AB hydrolase-1" evidence="12">
    <location>
        <begin position="32"/>
        <end position="130"/>
    </location>
</feature>
<sequence>MCNYFMICRYKPVNLFFTQNTPEGGEDPKKCPIIFVHGLYSTNRTWNFVKYKMANKTKRKVFSIDMRNHGQSEYSEFFSSRHCRVDIENFMKSQNIPKAIFVAHSIGSRPVMDLALTMPELVEKLIVEDMTVTDTIDHAKSIKQMRLFFTTVDKCIRNAPVGISEKDLHKRTLPLIKQYYPEIDESATSKTITLPLKKDESGKITWDFNVEAIFNYFDNPHLLQIDLSNQPQFPGKSLFLDGEKSPIRNEGNKDITLKYFPNAQFYTFKGGFHSFHLEFTELFTEVVLNFIEE</sequence>